<keyword evidence="1" id="KW-0472">Membrane</keyword>
<gene>
    <name evidence="2" type="ORF">DM860_003701</name>
</gene>
<protein>
    <submittedName>
        <fullName evidence="2">Uncharacterized protein</fullName>
    </submittedName>
</protein>
<comment type="caution">
    <text evidence="2">The sequence shown here is derived from an EMBL/GenBank/DDBJ whole genome shotgun (WGS) entry which is preliminary data.</text>
</comment>
<keyword evidence="1" id="KW-0812">Transmembrane</keyword>
<organism evidence="2 3">
    <name type="scientific">Cuscuta australis</name>
    <dbReference type="NCBI Taxonomy" id="267555"/>
    <lineage>
        <taxon>Eukaryota</taxon>
        <taxon>Viridiplantae</taxon>
        <taxon>Streptophyta</taxon>
        <taxon>Embryophyta</taxon>
        <taxon>Tracheophyta</taxon>
        <taxon>Spermatophyta</taxon>
        <taxon>Magnoliopsida</taxon>
        <taxon>eudicotyledons</taxon>
        <taxon>Gunneridae</taxon>
        <taxon>Pentapetalae</taxon>
        <taxon>asterids</taxon>
        <taxon>lamiids</taxon>
        <taxon>Solanales</taxon>
        <taxon>Convolvulaceae</taxon>
        <taxon>Cuscuteae</taxon>
        <taxon>Cuscuta</taxon>
        <taxon>Cuscuta subgen. Grammica</taxon>
        <taxon>Cuscuta sect. Cleistogrammica</taxon>
    </lineage>
</organism>
<dbReference type="AlphaFoldDB" id="A0A328DGL8"/>
<sequence>MKALLCGYGSNNGWTTLMSSLCIIMTISLALAGPTIAKGQQHVFVPNLPCSTNIVCDKDADCMTPCKDHGGGGCFHFFGDSYGLCCCLIWDTPPPQMKS</sequence>
<name>A0A328DGL8_9ASTE</name>
<keyword evidence="3" id="KW-1185">Reference proteome</keyword>
<evidence type="ECO:0000313" key="2">
    <source>
        <dbReference type="EMBL" id="RAL44942.1"/>
    </source>
</evidence>
<dbReference type="EMBL" id="NQVE01000142">
    <property type="protein sequence ID" value="RAL44942.1"/>
    <property type="molecule type" value="Genomic_DNA"/>
</dbReference>
<evidence type="ECO:0000256" key="1">
    <source>
        <dbReference type="SAM" id="Phobius"/>
    </source>
</evidence>
<proteinExistence type="predicted"/>
<keyword evidence="1" id="KW-1133">Transmembrane helix</keyword>
<feature type="transmembrane region" description="Helical" evidence="1">
    <location>
        <begin position="12"/>
        <end position="32"/>
    </location>
</feature>
<evidence type="ECO:0000313" key="3">
    <source>
        <dbReference type="Proteomes" id="UP000249390"/>
    </source>
</evidence>
<dbReference type="Proteomes" id="UP000249390">
    <property type="component" value="Unassembled WGS sequence"/>
</dbReference>
<reference evidence="2 3" key="1">
    <citation type="submission" date="2018-06" db="EMBL/GenBank/DDBJ databases">
        <title>The Genome of Cuscuta australis (Dodder) Provides Insight into the Evolution of Plant Parasitism.</title>
        <authorList>
            <person name="Liu H."/>
        </authorList>
    </citation>
    <scope>NUCLEOTIDE SEQUENCE [LARGE SCALE GENOMIC DNA]</scope>
    <source>
        <strain evidence="3">cv. Yunnan</strain>
        <tissue evidence="2">Vines</tissue>
    </source>
</reference>
<accession>A0A328DGL8</accession>